<comment type="similarity">
    <text evidence="2">Belongs to the cytochrome P450 family.</text>
</comment>
<dbReference type="GO" id="GO:0005506">
    <property type="term" value="F:iron ion binding"/>
    <property type="evidence" value="ECO:0007669"/>
    <property type="project" value="InterPro"/>
</dbReference>
<dbReference type="GO" id="GO:0016705">
    <property type="term" value="F:oxidoreductase activity, acting on paired donors, with incorporation or reduction of molecular oxygen"/>
    <property type="evidence" value="ECO:0007669"/>
    <property type="project" value="InterPro"/>
</dbReference>
<evidence type="ECO:0000256" key="5">
    <source>
        <dbReference type="ARBA" id="ARBA00023002"/>
    </source>
</evidence>
<gene>
    <name evidence="8" type="primary">ordA</name>
    <name evidence="8" type="ORF">G6M90_00g066520</name>
</gene>
<dbReference type="Pfam" id="PF00067">
    <property type="entry name" value="p450"/>
    <property type="match status" value="1"/>
</dbReference>
<evidence type="ECO:0000313" key="9">
    <source>
        <dbReference type="Proteomes" id="UP000510686"/>
    </source>
</evidence>
<dbReference type="GO" id="GO:0004497">
    <property type="term" value="F:monooxygenase activity"/>
    <property type="evidence" value="ECO:0007669"/>
    <property type="project" value="UniProtKB-KW"/>
</dbReference>
<keyword evidence="9" id="KW-1185">Reference proteome</keyword>
<dbReference type="Proteomes" id="UP000510686">
    <property type="component" value="Chromosome 3"/>
</dbReference>
<evidence type="ECO:0000256" key="7">
    <source>
        <dbReference type="ARBA" id="ARBA00023033"/>
    </source>
</evidence>
<dbReference type="EMBL" id="CP058934">
    <property type="protein sequence ID" value="QLI69435.1"/>
    <property type="molecule type" value="Genomic_DNA"/>
</dbReference>
<dbReference type="InterPro" id="IPR001128">
    <property type="entry name" value="Cyt_P450"/>
</dbReference>
<keyword evidence="5" id="KW-0560">Oxidoreductase</keyword>
<keyword evidence="3" id="KW-0349">Heme</keyword>
<dbReference type="SUPFAM" id="SSF48264">
    <property type="entry name" value="Cytochrome P450"/>
    <property type="match status" value="1"/>
</dbReference>
<keyword evidence="7" id="KW-0503">Monooxygenase</keyword>
<protein>
    <submittedName>
        <fullName evidence="8">O-methylsterigmatocystin oxidoreductase</fullName>
    </submittedName>
</protein>
<dbReference type="KEGG" id="mbrn:26247844"/>
<keyword evidence="6" id="KW-0408">Iron</keyword>
<dbReference type="PANTHER" id="PTHR46300:SF7">
    <property type="entry name" value="P450, PUTATIVE (EUROFUNG)-RELATED"/>
    <property type="match status" value="1"/>
</dbReference>
<dbReference type="RefSeq" id="XP_065986800.1">
    <property type="nucleotide sequence ID" value="XM_066130830.1"/>
</dbReference>
<evidence type="ECO:0000256" key="3">
    <source>
        <dbReference type="ARBA" id="ARBA00022617"/>
    </source>
</evidence>
<dbReference type="PANTHER" id="PTHR46300">
    <property type="entry name" value="P450, PUTATIVE (EUROFUNG)-RELATED-RELATED"/>
    <property type="match status" value="1"/>
</dbReference>
<name>A0A7D5UXJ6_9HYPO</name>
<dbReference type="InterPro" id="IPR002401">
    <property type="entry name" value="Cyt_P450_E_grp-I"/>
</dbReference>
<dbReference type="GO" id="GO:0020037">
    <property type="term" value="F:heme binding"/>
    <property type="evidence" value="ECO:0007669"/>
    <property type="project" value="InterPro"/>
</dbReference>
<evidence type="ECO:0000313" key="8">
    <source>
        <dbReference type="EMBL" id="QLI69435.1"/>
    </source>
</evidence>
<keyword evidence="4" id="KW-0479">Metal-binding</keyword>
<dbReference type="PRINTS" id="PR00463">
    <property type="entry name" value="EP450I"/>
</dbReference>
<evidence type="ECO:0000256" key="6">
    <source>
        <dbReference type="ARBA" id="ARBA00023004"/>
    </source>
</evidence>
<dbReference type="Gene3D" id="1.10.630.10">
    <property type="entry name" value="Cytochrome P450"/>
    <property type="match status" value="1"/>
</dbReference>
<evidence type="ECO:0000256" key="4">
    <source>
        <dbReference type="ARBA" id="ARBA00022723"/>
    </source>
</evidence>
<organism evidence="8 9">
    <name type="scientific">Metarhizium brunneum</name>
    <dbReference type="NCBI Taxonomy" id="500148"/>
    <lineage>
        <taxon>Eukaryota</taxon>
        <taxon>Fungi</taxon>
        <taxon>Dikarya</taxon>
        <taxon>Ascomycota</taxon>
        <taxon>Pezizomycotina</taxon>
        <taxon>Sordariomycetes</taxon>
        <taxon>Hypocreomycetidae</taxon>
        <taxon>Hypocreales</taxon>
        <taxon>Clavicipitaceae</taxon>
        <taxon>Metarhizium</taxon>
    </lineage>
</organism>
<evidence type="ECO:0000256" key="1">
    <source>
        <dbReference type="ARBA" id="ARBA00001971"/>
    </source>
</evidence>
<dbReference type="InterPro" id="IPR050364">
    <property type="entry name" value="Cytochrome_P450_fung"/>
</dbReference>
<sequence length="324" mass="36853">MGQTIVVVNDVDIAQDLLEMRSKTNASRPSSVVIGELTGWNRIVSVQGDRDIVRVHRRCITKCIGSTKAFAGFNDQLDIEACHLMLRIMKQPDDLANHIRRQTGSIILNIVYGYSVEPHEQDPLVELADLSTTQFSMAAEPGAWLIDIFPILKYLPMWFPGASIQRKAREWRTVLETLAEKPYAFVLDRREQNTYKKSYVSEHLDQLGREPTSEEEFTIKWTAATMYGAGADTTVSSLQTFYLAMALHPKVQEKAREEIHRVVGTNRLPTMDDKESLPYINALLLEVLRWHPVAPLGLPHMTTEEIDFRGYRIPEGATIICNIW</sequence>
<proteinExistence type="inferred from homology"/>
<dbReference type="InterPro" id="IPR036396">
    <property type="entry name" value="Cyt_P450_sf"/>
</dbReference>
<accession>A0A7D5UXJ6</accession>
<dbReference type="OrthoDB" id="2789670at2759"/>
<dbReference type="AlphaFoldDB" id="A0A7D5UXJ6"/>
<dbReference type="GeneID" id="26247844"/>
<reference evidence="8 9" key="1">
    <citation type="submission" date="2020-07" db="EMBL/GenBank/DDBJ databases">
        <title>Telomere length de novo assembly of all 7 chromosomes of the fungus, Metarhizium brunneum, using a novel assembly pipeline.</title>
        <authorList>
            <person name="Saud z."/>
            <person name="Kortsinoglou A."/>
            <person name="Kouvelis V.N."/>
            <person name="Butt T.M."/>
        </authorList>
    </citation>
    <scope>NUCLEOTIDE SEQUENCE [LARGE SCALE GENOMIC DNA]</scope>
    <source>
        <strain evidence="8 9">4556</strain>
    </source>
</reference>
<evidence type="ECO:0000256" key="2">
    <source>
        <dbReference type="ARBA" id="ARBA00010617"/>
    </source>
</evidence>
<comment type="cofactor">
    <cofactor evidence="1">
        <name>heme</name>
        <dbReference type="ChEBI" id="CHEBI:30413"/>
    </cofactor>
</comment>